<dbReference type="InterPro" id="IPR051464">
    <property type="entry name" value="Peptidase_M42_aminopept"/>
</dbReference>
<protein>
    <submittedName>
        <fullName evidence="9">Putative aminopeptidase YtoP</fullName>
        <ecNumber evidence="9">3.4.11.-</ecNumber>
    </submittedName>
</protein>
<keyword evidence="2 9" id="KW-0031">Aminopeptidase</keyword>
<feature type="binding site" evidence="8">
    <location>
        <position position="195"/>
    </location>
    <ligand>
        <name>Zn(2+)</name>
        <dbReference type="ChEBI" id="CHEBI:29105"/>
        <label>2</label>
    </ligand>
</feature>
<dbReference type="InterPro" id="IPR023367">
    <property type="entry name" value="Peptidase_M42_dom2"/>
</dbReference>
<dbReference type="PIRSF" id="PIRSF001123">
    <property type="entry name" value="PepA_GA"/>
    <property type="match status" value="1"/>
</dbReference>
<dbReference type="GO" id="GO:0004177">
    <property type="term" value="F:aminopeptidase activity"/>
    <property type="evidence" value="ECO:0007669"/>
    <property type="project" value="UniProtKB-UniRule"/>
</dbReference>
<evidence type="ECO:0000256" key="1">
    <source>
        <dbReference type="ARBA" id="ARBA00006272"/>
    </source>
</evidence>
<dbReference type="CDD" id="cd05656">
    <property type="entry name" value="M42_Frv"/>
    <property type="match status" value="1"/>
</dbReference>
<dbReference type="PANTHER" id="PTHR32481:SF0">
    <property type="entry name" value="AMINOPEPTIDASE YPDE-RELATED"/>
    <property type="match status" value="1"/>
</dbReference>
<feature type="binding site" evidence="8">
    <location>
        <position position="195"/>
    </location>
    <ligand>
        <name>Zn(2+)</name>
        <dbReference type="ChEBI" id="CHEBI:29105"/>
        <label>1</label>
    </ligand>
</feature>
<evidence type="ECO:0000256" key="5">
    <source>
        <dbReference type="ARBA" id="ARBA00022801"/>
    </source>
</evidence>
<feature type="binding site" evidence="8">
    <location>
        <position position="80"/>
    </location>
    <ligand>
        <name>Zn(2+)</name>
        <dbReference type="ChEBI" id="CHEBI:29105"/>
        <label>1</label>
    </ligand>
</feature>
<evidence type="ECO:0000256" key="4">
    <source>
        <dbReference type="ARBA" id="ARBA00022723"/>
    </source>
</evidence>
<dbReference type="GO" id="GO:0046872">
    <property type="term" value="F:metal ion binding"/>
    <property type="evidence" value="ECO:0007669"/>
    <property type="project" value="UniProtKB-UniRule"/>
</dbReference>
<dbReference type="PANTHER" id="PTHR32481">
    <property type="entry name" value="AMINOPEPTIDASE"/>
    <property type="match status" value="1"/>
</dbReference>
<keyword evidence="3" id="KW-0645">Protease</keyword>
<gene>
    <name evidence="9" type="primary">ytoP</name>
    <name evidence="9" type="ORF">BT1A1_2572</name>
</gene>
<dbReference type="SUPFAM" id="SSF101821">
    <property type="entry name" value="Aminopeptidase/glucanase lid domain"/>
    <property type="match status" value="1"/>
</dbReference>
<evidence type="ECO:0000256" key="8">
    <source>
        <dbReference type="PIRSR" id="PIRSR001123-2"/>
    </source>
</evidence>
<evidence type="ECO:0000256" key="7">
    <source>
        <dbReference type="PIRSR" id="PIRSR001123-1"/>
    </source>
</evidence>
<dbReference type="Gene3D" id="2.40.30.40">
    <property type="entry name" value="Peptidase M42, domain 2"/>
    <property type="match status" value="1"/>
</dbReference>
<accession>A0A090J3G4</accession>
<reference evidence="9 10" key="1">
    <citation type="submission" date="2014-07" db="EMBL/GenBank/DDBJ databases">
        <authorList>
            <person name="Wibberg Daniel"/>
        </authorList>
    </citation>
    <scope>NUCLEOTIDE SEQUENCE [LARGE SCALE GENOMIC DNA]</scope>
</reference>
<comment type="cofactor">
    <cofactor evidence="8">
        <name>a divalent metal cation</name>
        <dbReference type="ChEBI" id="CHEBI:60240"/>
    </cofactor>
    <text evidence="8">Binds 2 divalent metal cations per subunit.</text>
</comment>
<sequence length="372" mass="40832">MYIFFVILKKWGNHVNQETMDLFKVLTELPGTSGNEHFVRNFMREQLTKYADEIVQDGLGSIFGIKHSEKDGPKIMVAGHMDEVGFMVTAITKNGMIRFQPLGGWSPQVLQAQRVQIFTDNGPVDGVIGSIPPHLLRGTENKNKVTEIKDLLIDIGADDKEDALRIGIKSGQQIVPICPFTPLANPKKIMAKAWDNRYGCGLAIELLKELQGVTLPNTLYSGATVQEEVGLRGARTSAYMIKPDLYFALDASAANDMTGDKNQFGHLGEGVLLRIYDPTMVTHRGLREFILDMAESNHIPYQYFVSGGGTDAGQVHLANEGVPSAVIGICARYIHSHASIIHVDDYLAAKELLIKLVKAADKTTVASIKANV</sequence>
<evidence type="ECO:0000256" key="6">
    <source>
        <dbReference type="PIRNR" id="PIRNR001123"/>
    </source>
</evidence>
<keyword evidence="4 8" id="KW-0479">Metal-binding</keyword>
<evidence type="ECO:0000313" key="9">
    <source>
        <dbReference type="EMBL" id="CEE02390.1"/>
    </source>
</evidence>
<keyword evidence="10" id="KW-1185">Reference proteome</keyword>
<feature type="binding site" evidence="8">
    <location>
        <position position="250"/>
    </location>
    <ligand>
        <name>Zn(2+)</name>
        <dbReference type="ChEBI" id="CHEBI:29105"/>
        <label>1</label>
    </ligand>
</feature>
<dbReference type="EC" id="3.4.11.-" evidence="9"/>
<feature type="active site" description="Proton acceptor" evidence="7">
    <location>
        <position position="227"/>
    </location>
</feature>
<dbReference type="Proteomes" id="UP000040576">
    <property type="component" value="Unassembled WGS sequence"/>
</dbReference>
<feature type="binding site" evidence="8">
    <location>
        <position position="228"/>
    </location>
    <ligand>
        <name>Zn(2+)</name>
        <dbReference type="ChEBI" id="CHEBI:29105"/>
        <label>2</label>
    </ligand>
</feature>
<dbReference type="Pfam" id="PF05343">
    <property type="entry name" value="Peptidase_M42"/>
    <property type="match status" value="1"/>
</dbReference>
<name>A0A090J3G4_9BACI</name>
<proteinExistence type="inferred from homology"/>
<evidence type="ECO:0000313" key="10">
    <source>
        <dbReference type="Proteomes" id="UP000040576"/>
    </source>
</evidence>
<dbReference type="Gene3D" id="3.40.630.10">
    <property type="entry name" value="Zn peptidases"/>
    <property type="match status" value="1"/>
</dbReference>
<dbReference type="EMBL" id="CCRF01000072">
    <property type="protein sequence ID" value="CEE02390.1"/>
    <property type="molecule type" value="Genomic_DNA"/>
</dbReference>
<dbReference type="InterPro" id="IPR008007">
    <property type="entry name" value="Peptidase_M42"/>
</dbReference>
<keyword evidence="5 9" id="KW-0378">Hydrolase</keyword>
<evidence type="ECO:0000256" key="2">
    <source>
        <dbReference type="ARBA" id="ARBA00022438"/>
    </source>
</evidence>
<evidence type="ECO:0000256" key="3">
    <source>
        <dbReference type="ARBA" id="ARBA00022670"/>
    </source>
</evidence>
<feature type="binding site" evidence="8">
    <location>
        <position position="335"/>
    </location>
    <ligand>
        <name>Zn(2+)</name>
        <dbReference type="ChEBI" id="CHEBI:29105"/>
        <label>2</label>
    </ligand>
</feature>
<dbReference type="AlphaFoldDB" id="A0A090J3G4"/>
<comment type="similarity">
    <text evidence="1 6">Belongs to the peptidase M42 family.</text>
</comment>
<dbReference type="GO" id="GO:0006508">
    <property type="term" value="P:proteolysis"/>
    <property type="evidence" value="ECO:0007669"/>
    <property type="project" value="UniProtKB-KW"/>
</dbReference>
<organism evidence="9 10">
    <name type="scientific">Caldibacillus thermoamylovorans</name>
    <dbReference type="NCBI Taxonomy" id="35841"/>
    <lineage>
        <taxon>Bacteria</taxon>
        <taxon>Bacillati</taxon>
        <taxon>Bacillota</taxon>
        <taxon>Bacilli</taxon>
        <taxon>Bacillales</taxon>
        <taxon>Bacillaceae</taxon>
        <taxon>Caldibacillus</taxon>
    </lineage>
</organism>
<dbReference type="SUPFAM" id="SSF53187">
    <property type="entry name" value="Zn-dependent exopeptidases"/>
    <property type="match status" value="1"/>
</dbReference>